<feature type="region of interest" description="Disordered" evidence="1">
    <location>
        <begin position="105"/>
        <end position="126"/>
    </location>
</feature>
<dbReference type="InterPro" id="IPR044980">
    <property type="entry name" value="NDUFB2_plant/fungi"/>
</dbReference>
<dbReference type="GO" id="GO:0005743">
    <property type="term" value="C:mitochondrial inner membrane"/>
    <property type="evidence" value="ECO:0007669"/>
    <property type="project" value="InterPro"/>
</dbReference>
<organism evidence="2">
    <name type="scientific">Leptocylindrus danicus</name>
    <dbReference type="NCBI Taxonomy" id="163516"/>
    <lineage>
        <taxon>Eukaryota</taxon>
        <taxon>Sar</taxon>
        <taxon>Stramenopiles</taxon>
        <taxon>Ochrophyta</taxon>
        <taxon>Bacillariophyta</taxon>
        <taxon>Coscinodiscophyceae</taxon>
        <taxon>Chaetocerotophycidae</taxon>
        <taxon>Leptocylindrales</taxon>
        <taxon>Leptocylindraceae</taxon>
        <taxon>Leptocylindrus</taxon>
    </lineage>
</organism>
<dbReference type="EMBL" id="HBGY01014960">
    <property type="protein sequence ID" value="CAD9578820.1"/>
    <property type="molecule type" value="Transcribed_RNA"/>
</dbReference>
<dbReference type="PANTHER" id="PTHR36987:SF1">
    <property type="entry name" value="NADH DEHYDROGENASE [UBIQUINONE] 1 BETA SUBCOMPLEX SUBUNIT 2"/>
    <property type="match status" value="1"/>
</dbReference>
<dbReference type="AlphaFoldDB" id="A0A7S2KLZ2"/>
<evidence type="ECO:0000256" key="1">
    <source>
        <dbReference type="SAM" id="MobiDB-lite"/>
    </source>
</evidence>
<feature type="compositionally biased region" description="Acidic residues" evidence="1">
    <location>
        <begin position="112"/>
        <end position="126"/>
    </location>
</feature>
<evidence type="ECO:0000313" key="2">
    <source>
        <dbReference type="EMBL" id="CAD9578820.1"/>
    </source>
</evidence>
<accession>A0A7S2KLZ2</accession>
<proteinExistence type="predicted"/>
<name>A0A7S2KLZ2_9STRA</name>
<gene>
    <name evidence="2" type="ORF">LDAN0321_LOCUS9696</name>
</gene>
<reference evidence="2" key="1">
    <citation type="submission" date="2021-01" db="EMBL/GenBank/DDBJ databases">
        <authorList>
            <person name="Corre E."/>
            <person name="Pelletier E."/>
            <person name="Niang G."/>
            <person name="Scheremetjew M."/>
            <person name="Finn R."/>
            <person name="Kale V."/>
            <person name="Holt S."/>
            <person name="Cochrane G."/>
            <person name="Meng A."/>
            <person name="Brown T."/>
            <person name="Cohen L."/>
        </authorList>
    </citation>
    <scope>NUCLEOTIDE SEQUENCE</scope>
    <source>
        <strain evidence="2">B650</strain>
    </source>
</reference>
<sequence length="126" mass="14601">MFASRAPSRLLRFARTAALQTTQKRSMGGGSHPPFTVSEWHTKGGEAIGFVMWMWIFYRAKQDLPVVLGLRHPWDHVEGDDHHDAAHEDAHFAYLHETWDKHDADTLKVRDDDDDDDEDEDEEDEE</sequence>
<dbReference type="GO" id="GO:0045271">
    <property type="term" value="C:respiratory chain complex I"/>
    <property type="evidence" value="ECO:0007669"/>
    <property type="project" value="InterPro"/>
</dbReference>
<protein>
    <submittedName>
        <fullName evidence="2">Uncharacterized protein</fullName>
    </submittedName>
</protein>
<dbReference type="PANTHER" id="PTHR36987">
    <property type="entry name" value="NADH DEHYDROGENASE [UBIQUINONE] 1 BETA SUBCOMPLEX SUBUNIT 2-LIKE"/>
    <property type="match status" value="1"/>
</dbReference>